<gene>
    <name evidence="2" type="ORF">BLNAU_19714</name>
</gene>
<feature type="region of interest" description="Disordered" evidence="1">
    <location>
        <begin position="269"/>
        <end position="296"/>
    </location>
</feature>
<organism evidence="2 3">
    <name type="scientific">Blattamonas nauphoetae</name>
    <dbReference type="NCBI Taxonomy" id="2049346"/>
    <lineage>
        <taxon>Eukaryota</taxon>
        <taxon>Metamonada</taxon>
        <taxon>Preaxostyla</taxon>
        <taxon>Oxymonadida</taxon>
        <taxon>Blattamonas</taxon>
    </lineage>
</organism>
<comment type="caution">
    <text evidence="2">The sequence shown here is derived from an EMBL/GenBank/DDBJ whole genome shotgun (WGS) entry which is preliminary data.</text>
</comment>
<sequence length="460" mass="51232">MKSDDENTFIKYFSFSNKKGREAITSLPFSSRFEEAYIESPHQSLTSPTSFQRNHITLTDGAISIMKDASSTTKNKIELETKSARLYYSPVSLPLNSRNRPTLPFQFRNFVRLAIGSSLSLKADTITIESLSGKLHQNSPFTSIILQHSRSLSVLSFSTPHFQAEVQGTLTNSFLALPLSSVKIQLHYCQSSTSNTHLASLFRLSFDNIPRIFSFQSTVPPKSSQPLETDPISQQNITTPQSVTPSTPTQLTFVPLRKKKPLAVVTIAPTSPQNQSVSEPPPQRIPTPPLSAQNESNPITVTLTLTGDDREKANKKRADRLIQLMATLAQPTRPPALTTLNFQAFSLIPQSPSSFHWHKSSGVSASSRPIQLPKQVQDVSSVAPSPLTKSLERRKPLMKISKHDLGQLRAQIDAEREKVKTRRSTLQTEYDEVEAILLRRVEGTLTVPVRRLLSIHTQMI</sequence>
<name>A0ABQ9X202_9EUKA</name>
<dbReference type="Proteomes" id="UP001281761">
    <property type="component" value="Unassembled WGS sequence"/>
</dbReference>
<protein>
    <submittedName>
        <fullName evidence="2">Uncharacterized protein</fullName>
    </submittedName>
</protein>
<proteinExistence type="predicted"/>
<feature type="compositionally biased region" description="Pro residues" evidence="1">
    <location>
        <begin position="279"/>
        <end position="289"/>
    </location>
</feature>
<evidence type="ECO:0000313" key="2">
    <source>
        <dbReference type="EMBL" id="KAK2945384.1"/>
    </source>
</evidence>
<feature type="compositionally biased region" description="Polar residues" evidence="1">
    <location>
        <begin position="220"/>
        <end position="237"/>
    </location>
</feature>
<evidence type="ECO:0000313" key="3">
    <source>
        <dbReference type="Proteomes" id="UP001281761"/>
    </source>
</evidence>
<feature type="region of interest" description="Disordered" evidence="1">
    <location>
        <begin position="220"/>
        <end position="249"/>
    </location>
</feature>
<feature type="compositionally biased region" description="Polar residues" evidence="1">
    <location>
        <begin position="269"/>
        <end position="278"/>
    </location>
</feature>
<accession>A0ABQ9X202</accession>
<evidence type="ECO:0000256" key="1">
    <source>
        <dbReference type="SAM" id="MobiDB-lite"/>
    </source>
</evidence>
<keyword evidence="3" id="KW-1185">Reference proteome</keyword>
<dbReference type="EMBL" id="JARBJD010000263">
    <property type="protein sequence ID" value="KAK2945384.1"/>
    <property type="molecule type" value="Genomic_DNA"/>
</dbReference>
<reference evidence="2 3" key="1">
    <citation type="journal article" date="2022" name="bioRxiv">
        <title>Genomics of Preaxostyla Flagellates Illuminates Evolutionary Transitions and the Path Towards Mitochondrial Loss.</title>
        <authorList>
            <person name="Novak L.V.F."/>
            <person name="Treitli S.C."/>
            <person name="Pyrih J."/>
            <person name="Halakuc P."/>
            <person name="Pipaliya S.V."/>
            <person name="Vacek V."/>
            <person name="Brzon O."/>
            <person name="Soukal P."/>
            <person name="Eme L."/>
            <person name="Dacks J.B."/>
            <person name="Karnkowska A."/>
            <person name="Elias M."/>
            <person name="Hampl V."/>
        </authorList>
    </citation>
    <scope>NUCLEOTIDE SEQUENCE [LARGE SCALE GENOMIC DNA]</scope>
    <source>
        <strain evidence="2">NAU3</strain>
        <tissue evidence="2">Gut</tissue>
    </source>
</reference>
<feature type="compositionally biased region" description="Low complexity" evidence="1">
    <location>
        <begin position="238"/>
        <end position="249"/>
    </location>
</feature>